<evidence type="ECO:0000313" key="2">
    <source>
        <dbReference type="EMBL" id="PKC10540.1"/>
    </source>
</evidence>
<protein>
    <submittedName>
        <fullName evidence="2">Uncharacterized protein</fullName>
    </submittedName>
</protein>
<gene>
    <name evidence="2" type="ORF">RhiirA5_355372</name>
</gene>
<feature type="coiled-coil region" evidence="1">
    <location>
        <begin position="62"/>
        <end position="138"/>
    </location>
</feature>
<dbReference type="VEuPathDB" id="FungiDB:RhiirA1_240466"/>
<keyword evidence="1" id="KW-0175">Coiled coil</keyword>
<organism evidence="2 3">
    <name type="scientific">Rhizophagus irregularis</name>
    <dbReference type="NCBI Taxonomy" id="588596"/>
    <lineage>
        <taxon>Eukaryota</taxon>
        <taxon>Fungi</taxon>
        <taxon>Fungi incertae sedis</taxon>
        <taxon>Mucoromycota</taxon>
        <taxon>Glomeromycotina</taxon>
        <taxon>Glomeromycetes</taxon>
        <taxon>Glomerales</taxon>
        <taxon>Glomeraceae</taxon>
        <taxon>Rhizophagus</taxon>
    </lineage>
</organism>
<dbReference type="VEuPathDB" id="FungiDB:RhiirFUN_004881"/>
<sequence length="150" mass="17926">MAIEHEEEKKQIFKKHQLSIQELNKQKEDEIVKITEFTQSRLAELEKRQRNITTTNTTDRFNNDDAKKVDILEKRLSELENSLRESRFECNKLNEKIMNVQQRFADSISEKDKVMKERNDMEKKIKSMDAELKEVLAKNMELVTNMSNYK</sequence>
<dbReference type="AlphaFoldDB" id="A0A2N0PUN0"/>
<dbReference type="Proteomes" id="UP000232722">
    <property type="component" value="Unassembled WGS sequence"/>
</dbReference>
<dbReference type="EMBL" id="LLXJ01000374">
    <property type="protein sequence ID" value="PKC10540.1"/>
    <property type="molecule type" value="Genomic_DNA"/>
</dbReference>
<reference evidence="2 3" key="1">
    <citation type="submission" date="2016-04" db="EMBL/GenBank/DDBJ databases">
        <title>Genome analyses suggest a sexual origin of heterokaryosis in a supposedly ancient asexual fungus.</title>
        <authorList>
            <person name="Ropars J."/>
            <person name="Sedzielewska K."/>
            <person name="Noel J."/>
            <person name="Charron P."/>
            <person name="Farinelli L."/>
            <person name="Marton T."/>
            <person name="Kruger M."/>
            <person name="Pelin A."/>
            <person name="Brachmann A."/>
            <person name="Corradi N."/>
        </authorList>
    </citation>
    <scope>NUCLEOTIDE SEQUENCE [LARGE SCALE GENOMIC DNA]</scope>
    <source>
        <strain evidence="2 3">A5</strain>
    </source>
</reference>
<comment type="caution">
    <text evidence="2">The sequence shown here is derived from an EMBL/GenBank/DDBJ whole genome shotgun (WGS) entry which is preliminary data.</text>
</comment>
<dbReference type="VEuPathDB" id="FungiDB:FUN_023846"/>
<evidence type="ECO:0000313" key="3">
    <source>
        <dbReference type="Proteomes" id="UP000232722"/>
    </source>
</evidence>
<proteinExistence type="predicted"/>
<name>A0A2N0PUN0_9GLOM</name>
<evidence type="ECO:0000256" key="1">
    <source>
        <dbReference type="SAM" id="Coils"/>
    </source>
</evidence>
<accession>A0A2N0PUN0</accession>
<reference evidence="2 3" key="2">
    <citation type="submission" date="2017-09" db="EMBL/GenBank/DDBJ databases">
        <title>Extensive intraspecific genome diversity in a model arbuscular mycorrhizal fungus.</title>
        <authorList>
            <person name="Chen E.C."/>
            <person name="Morin E."/>
            <person name="Beaudet D."/>
            <person name="Noel J."/>
            <person name="Ndikumana S."/>
            <person name="Charron P."/>
            <person name="St-Onge C."/>
            <person name="Giorgi J."/>
            <person name="Grigoriev I.V."/>
            <person name="Roux C."/>
            <person name="Martin F.M."/>
            <person name="Corradi N."/>
        </authorList>
    </citation>
    <scope>NUCLEOTIDE SEQUENCE [LARGE SCALE GENOMIC DNA]</scope>
    <source>
        <strain evidence="2 3">A5</strain>
    </source>
</reference>